<organism evidence="1 2">
    <name type="scientific">Parerythrobacter lacustris</name>
    <dbReference type="NCBI Taxonomy" id="2969984"/>
    <lineage>
        <taxon>Bacteria</taxon>
        <taxon>Pseudomonadati</taxon>
        <taxon>Pseudomonadota</taxon>
        <taxon>Alphaproteobacteria</taxon>
        <taxon>Sphingomonadales</taxon>
        <taxon>Erythrobacteraceae</taxon>
        <taxon>Parerythrobacter</taxon>
    </lineage>
</organism>
<proteinExistence type="predicted"/>
<reference evidence="1 2" key="1">
    <citation type="submission" date="2022-08" db="EMBL/GenBank/DDBJ databases">
        <title>Polyphasic taxonomy analysis of Qipengyuania sp.RS5-5.</title>
        <authorList>
            <person name="Xamxidin M."/>
            <person name="Wu M."/>
        </authorList>
    </citation>
    <scope>NUCLEOTIDE SEQUENCE [LARGE SCALE GENOMIC DNA]</scope>
    <source>
        <strain evidence="1 2">RS5-5</strain>
    </source>
</reference>
<gene>
    <name evidence="1" type="ORF">NSO95_07210</name>
</gene>
<evidence type="ECO:0000313" key="2">
    <source>
        <dbReference type="Proteomes" id="UP001206067"/>
    </source>
</evidence>
<dbReference type="Proteomes" id="UP001206067">
    <property type="component" value="Unassembled WGS sequence"/>
</dbReference>
<evidence type="ECO:0000313" key="1">
    <source>
        <dbReference type="EMBL" id="MCR2833731.1"/>
    </source>
</evidence>
<sequence>MRTAKCVAQDRPTEVRAYLAATPGSAGEEQAYEVFAEKLRKCMPNVDFSGVGNMQAARGALTMRFEHSTLRGALAESMLREGKTELMLDKIMLGDDGMFVAERFHGERSDTIERVFSLGFAGCVMGHNAGALEALFQTEPGSDNEKQAIMAMSPSFGQCVMEGQSLKLRAPTLRNQLAEAAYYAVSLEAPQ</sequence>
<dbReference type="RefSeq" id="WP_257595508.1">
    <property type="nucleotide sequence ID" value="NZ_JANKHH010000004.1"/>
</dbReference>
<keyword evidence="2" id="KW-1185">Reference proteome</keyword>
<name>A0ABT1XS16_9SPHN</name>
<protein>
    <submittedName>
        <fullName evidence="1">Uncharacterized protein</fullName>
    </submittedName>
</protein>
<accession>A0ABT1XS16</accession>
<dbReference type="EMBL" id="JANKHH010000004">
    <property type="protein sequence ID" value="MCR2833731.1"/>
    <property type="molecule type" value="Genomic_DNA"/>
</dbReference>
<comment type="caution">
    <text evidence="1">The sequence shown here is derived from an EMBL/GenBank/DDBJ whole genome shotgun (WGS) entry which is preliminary data.</text>
</comment>